<dbReference type="Proteomes" id="UP001190700">
    <property type="component" value="Unassembled WGS sequence"/>
</dbReference>
<feature type="signal peptide" evidence="1">
    <location>
        <begin position="1"/>
        <end position="18"/>
    </location>
</feature>
<organism evidence="2 3">
    <name type="scientific">Cymbomonas tetramitiformis</name>
    <dbReference type="NCBI Taxonomy" id="36881"/>
    <lineage>
        <taxon>Eukaryota</taxon>
        <taxon>Viridiplantae</taxon>
        <taxon>Chlorophyta</taxon>
        <taxon>Pyramimonadophyceae</taxon>
        <taxon>Pyramimonadales</taxon>
        <taxon>Pyramimonadaceae</taxon>
        <taxon>Cymbomonas</taxon>
    </lineage>
</organism>
<comment type="caution">
    <text evidence="2">The sequence shown here is derived from an EMBL/GenBank/DDBJ whole genome shotgun (WGS) entry which is preliminary data.</text>
</comment>
<feature type="chain" id="PRO_5042098349" description="Secreted protein" evidence="1">
    <location>
        <begin position="19"/>
        <end position="100"/>
    </location>
</feature>
<proteinExistence type="predicted"/>
<name>A0AAE0GWS6_9CHLO</name>
<evidence type="ECO:0000256" key="1">
    <source>
        <dbReference type="SAM" id="SignalP"/>
    </source>
</evidence>
<gene>
    <name evidence="2" type="ORF">CYMTET_6836</name>
</gene>
<keyword evidence="3" id="KW-1185">Reference proteome</keyword>
<reference evidence="2 3" key="1">
    <citation type="journal article" date="2015" name="Genome Biol. Evol.">
        <title>Comparative Genomics of a Bacterivorous Green Alga Reveals Evolutionary Causalities and Consequences of Phago-Mixotrophic Mode of Nutrition.</title>
        <authorList>
            <person name="Burns J.A."/>
            <person name="Paasch A."/>
            <person name="Narechania A."/>
            <person name="Kim E."/>
        </authorList>
    </citation>
    <scope>NUCLEOTIDE SEQUENCE [LARGE SCALE GENOMIC DNA]</scope>
    <source>
        <strain evidence="2 3">PLY_AMNH</strain>
    </source>
</reference>
<protein>
    <recommendedName>
        <fullName evidence="4">Secreted protein</fullName>
    </recommendedName>
</protein>
<evidence type="ECO:0000313" key="2">
    <source>
        <dbReference type="EMBL" id="KAK3285563.1"/>
    </source>
</evidence>
<keyword evidence="1" id="KW-0732">Signal</keyword>
<dbReference type="AlphaFoldDB" id="A0AAE0GWS6"/>
<sequence>MNVSQATIIVLVLRVANSVLDELTFSPSCLLIVKRLRKPFLYLTSHVSSLVYQASPSYPSDNKHISALCRPAATRPAAAGVARSTSVVVGKEEQWLTTKI</sequence>
<evidence type="ECO:0008006" key="4">
    <source>
        <dbReference type="Google" id="ProtNLM"/>
    </source>
</evidence>
<accession>A0AAE0GWS6</accession>
<evidence type="ECO:0000313" key="3">
    <source>
        <dbReference type="Proteomes" id="UP001190700"/>
    </source>
</evidence>
<dbReference type="EMBL" id="LGRX02001773">
    <property type="protein sequence ID" value="KAK3285563.1"/>
    <property type="molecule type" value="Genomic_DNA"/>
</dbReference>